<feature type="domain" description="Macro" evidence="1">
    <location>
        <begin position="17"/>
        <end position="212"/>
    </location>
</feature>
<reference evidence="2 3" key="1">
    <citation type="submission" date="2023-12" db="EMBL/GenBank/DDBJ databases">
        <title>the genome sequence of Hyalangium sp. s54d21.</title>
        <authorList>
            <person name="Zhang X."/>
        </authorList>
    </citation>
    <scope>NUCLEOTIDE SEQUENCE [LARGE SCALE GENOMIC DNA]</scope>
    <source>
        <strain evidence="3">s54d21</strain>
    </source>
</reference>
<accession>A0ABU5H3W1</accession>
<evidence type="ECO:0000313" key="2">
    <source>
        <dbReference type="EMBL" id="MDY7227956.1"/>
    </source>
</evidence>
<dbReference type="PROSITE" id="PS51154">
    <property type="entry name" value="MACRO"/>
    <property type="match status" value="1"/>
</dbReference>
<dbReference type="SUPFAM" id="SSF52949">
    <property type="entry name" value="Macro domain-like"/>
    <property type="match status" value="1"/>
</dbReference>
<organism evidence="2 3">
    <name type="scientific">Hyalangium rubrum</name>
    <dbReference type="NCBI Taxonomy" id="3103134"/>
    <lineage>
        <taxon>Bacteria</taxon>
        <taxon>Pseudomonadati</taxon>
        <taxon>Myxococcota</taxon>
        <taxon>Myxococcia</taxon>
        <taxon>Myxococcales</taxon>
        <taxon>Cystobacterineae</taxon>
        <taxon>Archangiaceae</taxon>
        <taxon>Hyalangium</taxon>
    </lineage>
</organism>
<dbReference type="SMART" id="SM00506">
    <property type="entry name" value="A1pp"/>
    <property type="match status" value="1"/>
</dbReference>
<evidence type="ECO:0000259" key="1">
    <source>
        <dbReference type="PROSITE" id="PS51154"/>
    </source>
</evidence>
<evidence type="ECO:0000313" key="3">
    <source>
        <dbReference type="Proteomes" id="UP001291309"/>
    </source>
</evidence>
<gene>
    <name evidence="2" type="ORF">SYV04_16180</name>
</gene>
<name>A0ABU5H3W1_9BACT</name>
<dbReference type="InterPro" id="IPR002589">
    <property type="entry name" value="Macro_dom"/>
</dbReference>
<dbReference type="Proteomes" id="UP001291309">
    <property type="component" value="Unassembled WGS sequence"/>
</dbReference>
<dbReference type="RefSeq" id="WP_321546684.1">
    <property type="nucleotide sequence ID" value="NZ_JAXIVS010000005.1"/>
</dbReference>
<dbReference type="InterPro" id="IPR043472">
    <property type="entry name" value="Macro_dom-like"/>
</dbReference>
<comment type="caution">
    <text evidence="2">The sequence shown here is derived from an EMBL/GenBank/DDBJ whole genome shotgun (WGS) entry which is preliminary data.</text>
</comment>
<protein>
    <submittedName>
        <fullName evidence="2">Macro domain-containing protein</fullName>
    </submittedName>
</protein>
<keyword evidence="3" id="KW-1185">Reference proteome</keyword>
<sequence>MSAPLQLHLRDLSQAMVEAWRREFANFPGVTISHGDIFSERPGTISASDPIDVRADAVVSPANSFGFMDGGIDAVYTYQLGPQVQERLRALLAEQHGGELPVGQAVIVPTGHRDIPWCISAPTMRVPTDVSETVNAYLAMRAALLAVLAHNRTKAAPIRTVLCPGLGTAVGRMPPNRCARQMREAWVRTVVGKPFIPYSLRTAAEEDWELRK</sequence>
<proteinExistence type="predicted"/>
<dbReference type="Pfam" id="PF01661">
    <property type="entry name" value="Macro"/>
    <property type="match status" value="1"/>
</dbReference>
<dbReference type="EMBL" id="JAXIVS010000005">
    <property type="protein sequence ID" value="MDY7227956.1"/>
    <property type="molecule type" value="Genomic_DNA"/>
</dbReference>
<dbReference type="Gene3D" id="3.40.220.10">
    <property type="entry name" value="Leucine Aminopeptidase, subunit E, domain 1"/>
    <property type="match status" value="1"/>
</dbReference>